<feature type="compositionally biased region" description="Polar residues" evidence="1">
    <location>
        <begin position="28"/>
        <end position="47"/>
    </location>
</feature>
<name>A0A1V6RMS4_9EURO</name>
<sequence>MFGWFKSSEESKSTQEPTWDAATLAMEQPSTTETMSSNNVISQQPSPESMKMELRGGGSGDVCCGICAGIACFECCECCC</sequence>
<proteinExistence type="predicted"/>
<evidence type="ECO:0000313" key="2">
    <source>
        <dbReference type="EMBL" id="OQE03091.1"/>
    </source>
</evidence>
<feature type="region of interest" description="Disordered" evidence="1">
    <location>
        <begin position="28"/>
        <end position="53"/>
    </location>
</feature>
<keyword evidence="3" id="KW-1185">Reference proteome</keyword>
<gene>
    <name evidence="2" type="ORF">PENVUL_c035G08131</name>
</gene>
<evidence type="ECO:0008006" key="4">
    <source>
        <dbReference type="Google" id="ProtNLM"/>
    </source>
</evidence>
<comment type="caution">
    <text evidence="2">The sequence shown here is derived from an EMBL/GenBank/DDBJ whole genome shotgun (WGS) entry which is preliminary data.</text>
</comment>
<protein>
    <recommendedName>
        <fullName evidence="4">Cysteine-rich transmembrane CYSTM domain-containing protein</fullName>
    </recommendedName>
</protein>
<dbReference type="Proteomes" id="UP000191518">
    <property type="component" value="Unassembled WGS sequence"/>
</dbReference>
<accession>A0A1V6RMS4</accession>
<evidence type="ECO:0000313" key="3">
    <source>
        <dbReference type="Proteomes" id="UP000191518"/>
    </source>
</evidence>
<dbReference type="EMBL" id="MDYP01000035">
    <property type="protein sequence ID" value="OQE03091.1"/>
    <property type="molecule type" value="Genomic_DNA"/>
</dbReference>
<reference evidence="3" key="1">
    <citation type="journal article" date="2017" name="Nat. Microbiol.">
        <title>Global analysis of biosynthetic gene clusters reveals vast potential of secondary metabolite production in Penicillium species.</title>
        <authorList>
            <person name="Nielsen J.C."/>
            <person name="Grijseels S."/>
            <person name="Prigent S."/>
            <person name="Ji B."/>
            <person name="Dainat J."/>
            <person name="Nielsen K.F."/>
            <person name="Frisvad J.C."/>
            <person name="Workman M."/>
            <person name="Nielsen J."/>
        </authorList>
    </citation>
    <scope>NUCLEOTIDE SEQUENCE [LARGE SCALE GENOMIC DNA]</scope>
    <source>
        <strain evidence="3">IBT 29486</strain>
    </source>
</reference>
<organism evidence="2 3">
    <name type="scientific">Penicillium vulpinum</name>
    <dbReference type="NCBI Taxonomy" id="29845"/>
    <lineage>
        <taxon>Eukaryota</taxon>
        <taxon>Fungi</taxon>
        <taxon>Dikarya</taxon>
        <taxon>Ascomycota</taxon>
        <taxon>Pezizomycotina</taxon>
        <taxon>Eurotiomycetes</taxon>
        <taxon>Eurotiomycetidae</taxon>
        <taxon>Eurotiales</taxon>
        <taxon>Aspergillaceae</taxon>
        <taxon>Penicillium</taxon>
    </lineage>
</organism>
<evidence type="ECO:0000256" key="1">
    <source>
        <dbReference type="SAM" id="MobiDB-lite"/>
    </source>
</evidence>
<dbReference type="AlphaFoldDB" id="A0A1V6RMS4"/>